<dbReference type="OrthoDB" id="428734at2759"/>
<dbReference type="Gene3D" id="3.60.10.10">
    <property type="entry name" value="Endonuclease/exonuclease/phosphatase"/>
    <property type="match status" value="1"/>
</dbReference>
<feature type="region of interest" description="Disordered" evidence="1">
    <location>
        <begin position="34"/>
        <end position="94"/>
    </location>
</feature>
<dbReference type="GO" id="GO:0000175">
    <property type="term" value="F:3'-5'-RNA exonuclease activity"/>
    <property type="evidence" value="ECO:0007669"/>
    <property type="project" value="TreeGrafter"/>
</dbReference>
<dbReference type="Proteomes" id="UP001150569">
    <property type="component" value="Unassembled WGS sequence"/>
</dbReference>
<dbReference type="Pfam" id="PF03372">
    <property type="entry name" value="Exo_endo_phos"/>
    <property type="match status" value="1"/>
</dbReference>
<evidence type="ECO:0000313" key="4">
    <source>
        <dbReference type="Proteomes" id="UP001150569"/>
    </source>
</evidence>
<proteinExistence type="predicted"/>
<evidence type="ECO:0000256" key="1">
    <source>
        <dbReference type="SAM" id="MobiDB-lite"/>
    </source>
</evidence>
<feature type="region of interest" description="Disordered" evidence="1">
    <location>
        <begin position="348"/>
        <end position="373"/>
    </location>
</feature>
<comment type="caution">
    <text evidence="3">The sequence shown here is derived from an EMBL/GenBank/DDBJ whole genome shotgun (WGS) entry which is preliminary data.</text>
</comment>
<reference evidence="3" key="1">
    <citation type="submission" date="2022-07" db="EMBL/GenBank/DDBJ databases">
        <title>Phylogenomic reconstructions and comparative analyses of Kickxellomycotina fungi.</title>
        <authorList>
            <person name="Reynolds N.K."/>
            <person name="Stajich J.E."/>
            <person name="Barry K."/>
            <person name="Grigoriev I.V."/>
            <person name="Crous P."/>
            <person name="Smith M.E."/>
        </authorList>
    </citation>
    <scope>NUCLEOTIDE SEQUENCE</scope>
    <source>
        <strain evidence="3">RSA 861</strain>
    </source>
</reference>
<feature type="domain" description="Endonuclease/exonuclease/phosphatase" evidence="2">
    <location>
        <begin position="455"/>
        <end position="732"/>
    </location>
</feature>
<feature type="region of interest" description="Disordered" evidence="1">
    <location>
        <begin position="1"/>
        <end position="22"/>
    </location>
</feature>
<feature type="compositionally biased region" description="Low complexity" evidence="1">
    <location>
        <begin position="38"/>
        <end position="55"/>
    </location>
</feature>
<sequence length="778" mass="85259">MAAQQSTASFMSTPGASPDAFASCHAQIRNRALSVRKPAAQAADSTTSSTLSPDLSDAETTSDNQRLSAKHLFPPGLPKPVMMSRRPSGSQDGQLKDHAFQFRSTRSSVESLPAAIWDPSTLYLDETQPGNSNMSRGPSPPVGQLRKSQASPGLPLESSMWAPGSEPNVARRGLPAMRSLRREPSPHHEARTVTSFNPTSLFRAHTQPAGFQADHAVQGTVFRPRFIERSVSHSVLDDYTSIPSYSLDPYDSAVDDLLAPFQLNCQMAESATQSSASSLALRLGRKVSTGQLPQLTGFTVTNPMTPQYNNSQGTYEYGSAMAAKPPIPHHLSETQRCCAASHHSCHSQESHYGYGPRHSGSRPHRQPDLPLHPTIQNRNQALVSKQMQRRTSGPLTNTRPIHQSQYPTNLIEELGLTRRMVIRDAELHNTLQDLYVSQNVAPGYSAFNPRTFSTLSWNLGLGGARSTGRSPVDFPALREVIFDQLSQIDADFLSLQELTLEDFTAHFEPRLAQRGFAGVFQHPVAGQPGCAVFFRTARFDLAESYAIRFNDARVNSRRPAPGHPHVAGPPSNAPSADVIHRFAPFANIAIIAVFSNRQTGARLRIVNTQLADGELYPDVRLLQSAVLVDHLTTRHEAKLSTVFAGDLRAPPKSDVVRYLLAGRVSRHVFRGFDYGRYSAYPLKHPLRLRNAYHQAAMPATCIQTFPRGSTTNGGAHSPVFQATTSDYLLYTTPTLRMLAFYDAFQSFAASAHPGTAARPLHLPLMALFEEKPNASPIL</sequence>
<dbReference type="PANTHER" id="PTHR12121">
    <property type="entry name" value="CARBON CATABOLITE REPRESSOR PROTEIN 4"/>
    <property type="match status" value="1"/>
</dbReference>
<dbReference type="PANTHER" id="PTHR12121:SF100">
    <property type="entry name" value="POLY(A)-SPECIFIC RIBONUCLEASE"/>
    <property type="match status" value="1"/>
</dbReference>
<dbReference type="SUPFAM" id="SSF56219">
    <property type="entry name" value="DNase I-like"/>
    <property type="match status" value="1"/>
</dbReference>
<dbReference type="EMBL" id="JANBPT010000415">
    <property type="protein sequence ID" value="KAJ1921604.1"/>
    <property type="molecule type" value="Genomic_DNA"/>
</dbReference>
<accession>A0A9W8AAK2</accession>
<gene>
    <name evidence="3" type="ORF">IWQ60_006723</name>
</gene>
<dbReference type="InterPro" id="IPR036691">
    <property type="entry name" value="Endo/exonu/phosph_ase_sf"/>
</dbReference>
<dbReference type="InterPro" id="IPR005135">
    <property type="entry name" value="Endo/exonuclease/phosphatase"/>
</dbReference>
<keyword evidence="4" id="KW-1185">Reference proteome</keyword>
<protein>
    <recommendedName>
        <fullName evidence="2">Endonuclease/exonuclease/phosphatase domain-containing protein</fullName>
    </recommendedName>
</protein>
<organism evidence="3 4">
    <name type="scientific">Tieghemiomyces parasiticus</name>
    <dbReference type="NCBI Taxonomy" id="78921"/>
    <lineage>
        <taxon>Eukaryota</taxon>
        <taxon>Fungi</taxon>
        <taxon>Fungi incertae sedis</taxon>
        <taxon>Zoopagomycota</taxon>
        <taxon>Kickxellomycotina</taxon>
        <taxon>Dimargaritomycetes</taxon>
        <taxon>Dimargaritales</taxon>
        <taxon>Dimargaritaceae</taxon>
        <taxon>Tieghemiomyces</taxon>
    </lineage>
</organism>
<name>A0A9W8AAK2_9FUNG</name>
<dbReference type="AlphaFoldDB" id="A0A9W8AAK2"/>
<feature type="compositionally biased region" description="Polar residues" evidence="1">
    <location>
        <begin position="1"/>
        <end position="15"/>
    </location>
</feature>
<dbReference type="InterPro" id="IPR050410">
    <property type="entry name" value="CCR4/nocturin_mRNA_transcr"/>
</dbReference>
<evidence type="ECO:0000313" key="3">
    <source>
        <dbReference type="EMBL" id="KAJ1921604.1"/>
    </source>
</evidence>
<evidence type="ECO:0000259" key="2">
    <source>
        <dbReference type="Pfam" id="PF03372"/>
    </source>
</evidence>
<feature type="region of interest" description="Disordered" evidence="1">
    <location>
        <begin position="125"/>
        <end position="168"/>
    </location>
</feature>